<feature type="region of interest" description="Disordered" evidence="1">
    <location>
        <begin position="40"/>
        <end position="164"/>
    </location>
</feature>
<comment type="caution">
    <text evidence="2">The sequence shown here is derived from an EMBL/GenBank/DDBJ whole genome shotgun (WGS) entry which is preliminary data.</text>
</comment>
<dbReference type="AlphaFoldDB" id="A0A6G0KSW2"/>
<reference evidence="2 3" key="1">
    <citation type="submission" date="2018-09" db="EMBL/GenBank/DDBJ databases">
        <title>Genomic investigation of the strawberry pathogen Phytophthora fragariae indicates pathogenicity is determined by transcriptional variation in three key races.</title>
        <authorList>
            <person name="Adams T.M."/>
            <person name="Armitage A.D."/>
            <person name="Sobczyk M.K."/>
            <person name="Bates H.J."/>
            <person name="Dunwell J.M."/>
            <person name="Nellist C.F."/>
            <person name="Harrison R.J."/>
        </authorList>
    </citation>
    <scope>NUCLEOTIDE SEQUENCE [LARGE SCALE GENOMIC DNA]</scope>
    <source>
        <strain evidence="2 3">ONT-3</strain>
    </source>
</reference>
<sequence length="301" mass="33024">MLRPSNEAVAVLLYKNMHIPVEDDADLLMWSVWEHTLENDEEVQASWPQENGRRERDDEEERSTPEGVGEELPYTEGNARFEEESVLSSDCCDYHEGDESSPGDENKNEDDELASSETLAVLGADEDNPTEEPSEATTAATTESATAGEGETTTSSPINVCNGESCHSLENLLTKIEHENCGVTIEPGPLLENEEGVPPPYEEPAKKPLTTPQNSDEPRGGKYTDPEEASSVTRDSVPPEHSRLFSADKLDVLEANAPQLTKPVLEESGKEIEERLFPLDELELKKTAHGEGSRTYAGGIE</sequence>
<feature type="region of interest" description="Disordered" evidence="1">
    <location>
        <begin position="184"/>
        <end position="241"/>
    </location>
</feature>
<feature type="compositionally biased region" description="Low complexity" evidence="1">
    <location>
        <begin position="135"/>
        <end position="157"/>
    </location>
</feature>
<evidence type="ECO:0000313" key="2">
    <source>
        <dbReference type="EMBL" id="KAE9096971.1"/>
    </source>
</evidence>
<protein>
    <submittedName>
        <fullName evidence="2">Uncharacterized protein</fullName>
    </submittedName>
</protein>
<organism evidence="2 3">
    <name type="scientific">Phytophthora fragariae</name>
    <dbReference type="NCBI Taxonomy" id="53985"/>
    <lineage>
        <taxon>Eukaryota</taxon>
        <taxon>Sar</taxon>
        <taxon>Stramenopiles</taxon>
        <taxon>Oomycota</taxon>
        <taxon>Peronosporomycetes</taxon>
        <taxon>Peronosporales</taxon>
        <taxon>Peronosporaceae</taxon>
        <taxon>Phytophthora</taxon>
    </lineage>
</organism>
<accession>A0A6G0KSW2</accession>
<gene>
    <name evidence="2" type="ORF">PF010_g16137</name>
</gene>
<feature type="compositionally biased region" description="Basic and acidic residues" evidence="1">
    <location>
        <begin position="216"/>
        <end position="225"/>
    </location>
</feature>
<feature type="compositionally biased region" description="Acidic residues" evidence="1">
    <location>
        <begin position="99"/>
        <end position="114"/>
    </location>
</feature>
<dbReference type="EMBL" id="QXFX01001088">
    <property type="protein sequence ID" value="KAE9096971.1"/>
    <property type="molecule type" value="Genomic_DNA"/>
</dbReference>
<dbReference type="Proteomes" id="UP000488956">
    <property type="component" value="Unassembled WGS sequence"/>
</dbReference>
<feature type="compositionally biased region" description="Acidic residues" evidence="1">
    <location>
        <begin position="124"/>
        <end position="134"/>
    </location>
</feature>
<name>A0A6G0KSW2_9STRA</name>
<evidence type="ECO:0000256" key="1">
    <source>
        <dbReference type="SAM" id="MobiDB-lite"/>
    </source>
</evidence>
<evidence type="ECO:0000313" key="3">
    <source>
        <dbReference type="Proteomes" id="UP000488956"/>
    </source>
</evidence>
<proteinExistence type="predicted"/>